<comment type="caution">
    <text evidence="3">The sequence shown here is derived from an EMBL/GenBank/DDBJ whole genome shotgun (WGS) entry which is preliminary data.</text>
</comment>
<feature type="compositionally biased region" description="Polar residues" evidence="1">
    <location>
        <begin position="744"/>
        <end position="754"/>
    </location>
</feature>
<feature type="domain" description="C2H2-type" evidence="2">
    <location>
        <begin position="962"/>
        <end position="985"/>
    </location>
</feature>
<reference evidence="3" key="1">
    <citation type="journal article" date="2023" name="Mol. Biol. Evol.">
        <title>Third-Generation Sequencing Reveals the Adaptive Role of the Epigenome in Three Deep-Sea Polychaetes.</title>
        <authorList>
            <person name="Perez M."/>
            <person name="Aroh O."/>
            <person name="Sun Y."/>
            <person name="Lan Y."/>
            <person name="Juniper S.K."/>
            <person name="Young C.R."/>
            <person name="Angers B."/>
            <person name="Qian P.Y."/>
        </authorList>
    </citation>
    <scope>NUCLEOTIDE SEQUENCE</scope>
    <source>
        <strain evidence="3">P08H-3</strain>
    </source>
</reference>
<feature type="compositionally biased region" description="Basic and acidic residues" evidence="1">
    <location>
        <begin position="689"/>
        <end position="698"/>
    </location>
</feature>
<feature type="domain" description="C2H2-type" evidence="2">
    <location>
        <begin position="884"/>
        <end position="907"/>
    </location>
</feature>
<gene>
    <name evidence="3" type="ORF">LSH36_507g02051</name>
</gene>
<evidence type="ECO:0000313" key="4">
    <source>
        <dbReference type="Proteomes" id="UP001208570"/>
    </source>
</evidence>
<feature type="region of interest" description="Disordered" evidence="1">
    <location>
        <begin position="1"/>
        <end position="43"/>
    </location>
</feature>
<evidence type="ECO:0000259" key="2">
    <source>
        <dbReference type="SMART" id="SM00355"/>
    </source>
</evidence>
<dbReference type="Proteomes" id="UP001208570">
    <property type="component" value="Unassembled WGS sequence"/>
</dbReference>
<dbReference type="InterPro" id="IPR013087">
    <property type="entry name" value="Znf_C2H2_type"/>
</dbReference>
<feature type="region of interest" description="Disordered" evidence="1">
    <location>
        <begin position="445"/>
        <end position="492"/>
    </location>
</feature>
<feature type="compositionally biased region" description="Basic and acidic residues" evidence="1">
    <location>
        <begin position="548"/>
        <end position="565"/>
    </location>
</feature>
<evidence type="ECO:0000256" key="1">
    <source>
        <dbReference type="SAM" id="MobiDB-lite"/>
    </source>
</evidence>
<feature type="compositionally biased region" description="Basic and acidic residues" evidence="1">
    <location>
        <begin position="19"/>
        <end position="28"/>
    </location>
</feature>
<sequence length="1078" mass="118290">MATPGCPSSVLEESFDPQHPIKSDRPKDPYANPPQSSQNEPQLVVKTEVQGQLLSSISEPEEVQGQLLSTESISEPEGNICLGQCSQVTREKDVKPSLEEIQIEPQLLVKTEVQGQLLSLEDEVSEPEDNSCLGQCSQSLENDVKPSLEEIQRYGAEESHLKCDTTINTQVQPIHVQMVVEPTIIKPNQQLINSMEQKESESSGSKSPARTKLTDDKMIQAFIENNRISCKGRLQLYMQKTVVQLKCVRYARGYLKKIICENEVASGTKNVIIRKSNVSTHQILEKGNPLEGMALSQTCFISEQAIKSKRIENDSCISLVTSHNSNLTHYKQTPAGGAVCLDGCTQTRTRKDIVCRFMNKFRKATHPVVGGGKHCKTSTLMKMKFLNSVGDHSTRLAVDMARARTLPSNRYELLGVKSELVMPSEMFDNPSNEIDLLPMTTNVSHSSHGAVISGPEEPTDELNQCPDATKDTDQQPVSKKNDPSTAGSFTCEKPTLSSNSIIRLNCDPIELTKKSIHGTAVTNKENVGDNCLFCVRGASREVAANNGERSDTKSERRIQNTDHRDNPAACLPRDCAEITINGKISMHIYPYKDANGTLTSDAFGSEAHQEKEVRIDQRLSGRTRSYVKNYAEYQDDNDGETRTDDSSDNWGELVGRRRQRKRSASSRKAKTIKKPRKGSPRQPSLGKDSNSHIHRETNFDSVNRSASPIGGESSGKKDGRKSTGCFLQQKSEVNNIKPSKAKKQQISPSKSLAMSKSAAGKNASVRQTLSFQSSSFQPLRTKPAATESGDDSMSRSANLMPNVNTSSEPCKMIMKNKRSVVVLPCILKIAAEDAGQTNSVYQCLICPYTEKCLTGTVDHTQGEHAKEVHLAICSGSEQKSLLYVGCRHCDFVALNKLTLWNHFATYHNVSGIKPKYALDMVSVPSGMFTKTRYKCDTCQFTANSHYDIDLHCIEHYQRRLLLVCSICNAFSANDFGAIRCHISNHKETSTLACSATITDGNGGVELRGLANRKAGVVNIATTPSAEMNIHDVESVVNQPASPPANNATNTVQASRSALPATEVCLRAAPIATSTASIP</sequence>
<feature type="compositionally biased region" description="Polar residues" evidence="1">
    <location>
        <begin position="764"/>
        <end position="778"/>
    </location>
</feature>
<feature type="domain" description="C2H2-type" evidence="2">
    <location>
        <begin position="841"/>
        <end position="864"/>
    </location>
</feature>
<feature type="region of interest" description="Disordered" evidence="1">
    <location>
        <begin position="543"/>
        <end position="565"/>
    </location>
</feature>
<feature type="domain" description="C2H2-type" evidence="2">
    <location>
        <begin position="933"/>
        <end position="955"/>
    </location>
</feature>
<dbReference type="AlphaFoldDB" id="A0AAD9J8N7"/>
<accession>A0AAD9J8N7</accession>
<feature type="compositionally biased region" description="Polar residues" evidence="1">
    <location>
        <begin position="725"/>
        <end position="737"/>
    </location>
</feature>
<feature type="compositionally biased region" description="Polar residues" evidence="1">
    <location>
        <begin position="474"/>
        <end position="488"/>
    </location>
</feature>
<proteinExistence type="predicted"/>
<dbReference type="EMBL" id="JAODUP010000507">
    <property type="protein sequence ID" value="KAK2148247.1"/>
    <property type="molecule type" value="Genomic_DNA"/>
</dbReference>
<feature type="region of interest" description="Disordered" evidence="1">
    <location>
        <begin position="630"/>
        <end position="801"/>
    </location>
</feature>
<feature type="compositionally biased region" description="Basic residues" evidence="1">
    <location>
        <begin position="656"/>
        <end position="679"/>
    </location>
</feature>
<protein>
    <recommendedName>
        <fullName evidence="2">C2H2-type domain-containing protein</fullName>
    </recommendedName>
</protein>
<organism evidence="3 4">
    <name type="scientific">Paralvinella palmiformis</name>
    <dbReference type="NCBI Taxonomy" id="53620"/>
    <lineage>
        <taxon>Eukaryota</taxon>
        <taxon>Metazoa</taxon>
        <taxon>Spiralia</taxon>
        <taxon>Lophotrochozoa</taxon>
        <taxon>Annelida</taxon>
        <taxon>Polychaeta</taxon>
        <taxon>Sedentaria</taxon>
        <taxon>Canalipalpata</taxon>
        <taxon>Terebellida</taxon>
        <taxon>Terebelliformia</taxon>
        <taxon>Alvinellidae</taxon>
        <taxon>Paralvinella</taxon>
    </lineage>
</organism>
<evidence type="ECO:0000313" key="3">
    <source>
        <dbReference type="EMBL" id="KAK2148247.1"/>
    </source>
</evidence>
<keyword evidence="4" id="KW-1185">Reference proteome</keyword>
<name>A0AAD9J8N7_9ANNE</name>
<dbReference type="SMART" id="SM00355">
    <property type="entry name" value="ZnF_C2H2"/>
    <property type="match status" value="4"/>
</dbReference>